<sequence>MKQFNQLETHLNQLIAKAKKLDKHRGALRKALFDEKLFSCRSRLLTPCVLEAKATYETIVREKQSDTLSLALAEHLTEKLMNQISAISLELVALNPFDLITNKQESIESLTSQLAQHKDWENRLIKLVNEKQHSYSIAEDKHAAELILNASKERLSRCQQSKASIELQMLERKK</sequence>
<organism evidence="1 2">
    <name type="scientific">Vibrio algarum</name>
    <dbReference type="NCBI Taxonomy" id="3020714"/>
    <lineage>
        <taxon>Bacteria</taxon>
        <taxon>Pseudomonadati</taxon>
        <taxon>Pseudomonadota</taxon>
        <taxon>Gammaproteobacteria</taxon>
        <taxon>Vibrionales</taxon>
        <taxon>Vibrionaceae</taxon>
        <taxon>Vibrio</taxon>
    </lineage>
</organism>
<name>A0ABT4YS12_9VIBR</name>
<evidence type="ECO:0000313" key="2">
    <source>
        <dbReference type="Proteomes" id="UP001210678"/>
    </source>
</evidence>
<dbReference type="Gene3D" id="1.20.1270.340">
    <property type="match status" value="1"/>
</dbReference>
<dbReference type="EMBL" id="JAQLOI010000001">
    <property type="protein sequence ID" value="MDB1124342.1"/>
    <property type="molecule type" value="Genomic_DNA"/>
</dbReference>
<accession>A0ABT4YS12</accession>
<protein>
    <submittedName>
        <fullName evidence="1">Primosomal replication protein</fullName>
    </submittedName>
</protein>
<proteinExistence type="predicted"/>
<keyword evidence="2" id="KW-1185">Reference proteome</keyword>
<dbReference type="RefSeq" id="WP_272136729.1">
    <property type="nucleotide sequence ID" value="NZ_JAQLOI010000001.1"/>
</dbReference>
<reference evidence="1 2" key="1">
    <citation type="submission" date="2023-01" db="EMBL/GenBank/DDBJ databases">
        <title>Vibrio sp. KJ40-1 sp.nov, isolated from marine algae.</title>
        <authorList>
            <person name="Butt M."/>
            <person name="Kim J.M.J."/>
            <person name="Jeon C.O.C."/>
        </authorList>
    </citation>
    <scope>NUCLEOTIDE SEQUENCE [LARGE SCALE GENOMIC DNA]</scope>
    <source>
        <strain evidence="1 2">KJ40-1</strain>
    </source>
</reference>
<dbReference type="InterPro" id="IPR010890">
    <property type="entry name" value="PriC"/>
</dbReference>
<dbReference type="Pfam" id="PF07445">
    <property type="entry name" value="PriC"/>
    <property type="match status" value="1"/>
</dbReference>
<evidence type="ECO:0000313" key="1">
    <source>
        <dbReference type="EMBL" id="MDB1124342.1"/>
    </source>
</evidence>
<gene>
    <name evidence="1" type="ORF">PGX00_12035</name>
</gene>
<dbReference type="InterPro" id="IPR038338">
    <property type="entry name" value="PriC_sf"/>
</dbReference>
<dbReference type="Proteomes" id="UP001210678">
    <property type="component" value="Unassembled WGS sequence"/>
</dbReference>
<comment type="caution">
    <text evidence="1">The sequence shown here is derived from an EMBL/GenBank/DDBJ whole genome shotgun (WGS) entry which is preliminary data.</text>
</comment>